<protein>
    <submittedName>
        <fullName evidence="1">Uncharacterized protein</fullName>
    </submittedName>
</protein>
<comment type="caution">
    <text evidence="1">The sequence shown here is derived from an EMBL/GenBank/DDBJ whole genome shotgun (WGS) entry which is preliminary data.</text>
</comment>
<evidence type="ECO:0000313" key="2">
    <source>
        <dbReference type="Proteomes" id="UP000012019"/>
    </source>
</evidence>
<accession>M7PGJ6</accession>
<reference evidence="1 2" key="1">
    <citation type="journal article" date="2013" name="Genome Announc.">
        <title>Draft Genome Sequence of Methylophaga lonarensis MPLT, a Haloalkaliphilic (Non-Methane-Utilizing) Methylotroph.</title>
        <authorList>
            <person name="Shetty S.A."/>
            <person name="Marathe N.P."/>
            <person name="Munot H."/>
            <person name="Antony C.P."/>
            <person name="Dhotre D.P."/>
            <person name="Murrell J.C."/>
            <person name="Shouche Y.S."/>
        </authorList>
    </citation>
    <scope>NUCLEOTIDE SEQUENCE [LARGE SCALE GENOMIC DNA]</scope>
    <source>
        <strain evidence="1 2">MPL</strain>
    </source>
</reference>
<dbReference type="PATRIC" id="fig|1286106.3.peg.1458"/>
<name>M7PGJ6_9GAMM</name>
<dbReference type="STRING" id="1286106.MPL1_07273"/>
<gene>
    <name evidence="1" type="ORF">MPL1_07273</name>
</gene>
<sequence length="60" mass="7061">MPHDASQSDDALKELTVILHLQQCLSHRRNFFDRKSELLEIDHQRLRSFLRDSVIIEATS</sequence>
<dbReference type="Proteomes" id="UP000012019">
    <property type="component" value="Unassembled WGS sequence"/>
</dbReference>
<dbReference type="AlphaFoldDB" id="M7PGJ6"/>
<proteinExistence type="predicted"/>
<evidence type="ECO:0000313" key="1">
    <source>
        <dbReference type="EMBL" id="EMR13020.1"/>
    </source>
</evidence>
<keyword evidence="2" id="KW-1185">Reference proteome</keyword>
<dbReference type="EMBL" id="APHR01000036">
    <property type="protein sequence ID" value="EMR13020.1"/>
    <property type="molecule type" value="Genomic_DNA"/>
</dbReference>
<organism evidence="1 2">
    <name type="scientific">Methylophaga lonarensis MPL</name>
    <dbReference type="NCBI Taxonomy" id="1286106"/>
    <lineage>
        <taxon>Bacteria</taxon>
        <taxon>Pseudomonadati</taxon>
        <taxon>Pseudomonadota</taxon>
        <taxon>Gammaproteobacteria</taxon>
        <taxon>Thiotrichales</taxon>
        <taxon>Piscirickettsiaceae</taxon>
        <taxon>Methylophaga</taxon>
    </lineage>
</organism>